<organism evidence="1 2">
    <name type="scientific">Canavalia gladiata</name>
    <name type="common">Sword bean</name>
    <name type="synonym">Dolichos gladiatus</name>
    <dbReference type="NCBI Taxonomy" id="3824"/>
    <lineage>
        <taxon>Eukaryota</taxon>
        <taxon>Viridiplantae</taxon>
        <taxon>Streptophyta</taxon>
        <taxon>Embryophyta</taxon>
        <taxon>Tracheophyta</taxon>
        <taxon>Spermatophyta</taxon>
        <taxon>Magnoliopsida</taxon>
        <taxon>eudicotyledons</taxon>
        <taxon>Gunneridae</taxon>
        <taxon>Pentapetalae</taxon>
        <taxon>rosids</taxon>
        <taxon>fabids</taxon>
        <taxon>Fabales</taxon>
        <taxon>Fabaceae</taxon>
        <taxon>Papilionoideae</taxon>
        <taxon>50 kb inversion clade</taxon>
        <taxon>NPAAA clade</taxon>
        <taxon>indigoferoid/millettioid clade</taxon>
        <taxon>Phaseoleae</taxon>
        <taxon>Canavalia</taxon>
    </lineage>
</organism>
<evidence type="ECO:0000313" key="1">
    <source>
        <dbReference type="EMBL" id="KAK7363554.1"/>
    </source>
</evidence>
<protein>
    <submittedName>
        <fullName evidence="1">Uncharacterized protein</fullName>
    </submittedName>
</protein>
<reference evidence="1 2" key="1">
    <citation type="submission" date="2024-01" db="EMBL/GenBank/DDBJ databases">
        <title>The genomes of 5 underutilized Papilionoideae crops provide insights into root nodulation and disease resistanc.</title>
        <authorList>
            <person name="Jiang F."/>
        </authorList>
    </citation>
    <scope>NUCLEOTIDE SEQUENCE [LARGE SCALE GENOMIC DNA]</scope>
    <source>
        <strain evidence="1">LVBAO_FW01</strain>
        <tissue evidence="1">Leaves</tissue>
    </source>
</reference>
<sequence length="203" mass="23170">MKELWNCVVPKALVNTCLLTTNDIPLYTLDLNALCHWASTLTNLLDFEYHNLFTLSSLPLSYSKQCPSVEHSKTEEYPFLSCEQNLGSTEWGLILTLVASPPSHTQLCHELLWSSLEVSKSITIYSALMLRSEESNQHVIHIWVGFITISTKLVPLVFVSTQSQYQQASSQWLLPKQVFALLRWKKTNKNRGGRDRKEDKGNN</sequence>
<name>A0AAN9MYU8_CANGL</name>
<proteinExistence type="predicted"/>
<accession>A0AAN9MYU8</accession>
<evidence type="ECO:0000313" key="2">
    <source>
        <dbReference type="Proteomes" id="UP001367508"/>
    </source>
</evidence>
<keyword evidence="2" id="KW-1185">Reference proteome</keyword>
<dbReference type="AlphaFoldDB" id="A0AAN9MYU8"/>
<comment type="caution">
    <text evidence="1">The sequence shown here is derived from an EMBL/GenBank/DDBJ whole genome shotgun (WGS) entry which is preliminary data.</text>
</comment>
<dbReference type="Proteomes" id="UP001367508">
    <property type="component" value="Unassembled WGS sequence"/>
</dbReference>
<gene>
    <name evidence="1" type="ORF">VNO77_05700</name>
</gene>
<dbReference type="EMBL" id="JAYMYQ010000001">
    <property type="protein sequence ID" value="KAK7363554.1"/>
    <property type="molecule type" value="Genomic_DNA"/>
</dbReference>